<dbReference type="SMART" id="SM00054">
    <property type="entry name" value="EFh"/>
    <property type="match status" value="1"/>
</dbReference>
<dbReference type="SMART" id="SM01394">
    <property type="entry name" value="S_100"/>
    <property type="match status" value="1"/>
</dbReference>
<keyword evidence="3" id="KW-0677">Repeat</keyword>
<dbReference type="InterPro" id="IPR013787">
    <property type="entry name" value="S100_Ca-bd_sub"/>
</dbReference>
<dbReference type="Pfam" id="PF01023">
    <property type="entry name" value="S_100"/>
    <property type="match status" value="1"/>
</dbReference>
<proteinExistence type="inferred from homology"/>
<protein>
    <recommendedName>
        <fullName evidence="5">Protein S100</fullName>
    </recommendedName>
    <alternativeName>
        <fullName evidence="5">S100 calcium-binding protein</fullName>
    </alternativeName>
</protein>
<organism evidence="7 8">
    <name type="scientific">Mastacembelus armatus</name>
    <name type="common">zig-zag eel</name>
    <dbReference type="NCBI Taxonomy" id="205130"/>
    <lineage>
        <taxon>Eukaryota</taxon>
        <taxon>Metazoa</taxon>
        <taxon>Chordata</taxon>
        <taxon>Craniata</taxon>
        <taxon>Vertebrata</taxon>
        <taxon>Euteleostomi</taxon>
        <taxon>Actinopterygii</taxon>
        <taxon>Neopterygii</taxon>
        <taxon>Teleostei</taxon>
        <taxon>Neoteleostei</taxon>
        <taxon>Acanthomorphata</taxon>
        <taxon>Anabantaria</taxon>
        <taxon>Synbranchiformes</taxon>
        <taxon>Mastacembelidae</taxon>
        <taxon>Mastacembelus</taxon>
    </lineage>
</organism>
<dbReference type="PROSITE" id="PS50222">
    <property type="entry name" value="EF_HAND_2"/>
    <property type="match status" value="1"/>
</dbReference>
<sequence length="100" mass="11146">MCSNLKKAMMGLIDVFHSYSGKEGDKYKLSKGELKTLLQRELGDLMAASNDPTVVDKIMTDLDENQDGQVDFQEFVVLVAALTVACNDFFIDCEKSCKKN</sequence>
<dbReference type="PANTHER" id="PTHR11639">
    <property type="entry name" value="S100 CALCIUM-BINDING PROTEIN"/>
    <property type="match status" value="1"/>
</dbReference>
<evidence type="ECO:0000256" key="2">
    <source>
        <dbReference type="ARBA" id="ARBA00022723"/>
    </source>
</evidence>
<dbReference type="PROSITE" id="PS00018">
    <property type="entry name" value="EF_HAND_1"/>
    <property type="match status" value="1"/>
</dbReference>
<dbReference type="PANTHER" id="PTHR11639:SF131">
    <property type="entry name" value="PROTEIN S100"/>
    <property type="match status" value="1"/>
</dbReference>
<dbReference type="InterPro" id="IPR011992">
    <property type="entry name" value="EF-hand-dom_pair"/>
</dbReference>
<reference evidence="7" key="2">
    <citation type="submission" date="2025-09" db="UniProtKB">
        <authorList>
            <consortium name="Ensembl"/>
        </authorList>
    </citation>
    <scope>IDENTIFICATION</scope>
</reference>
<dbReference type="InterPro" id="IPR018247">
    <property type="entry name" value="EF_Hand_1_Ca_BS"/>
</dbReference>
<comment type="similarity">
    <text evidence="1 5">Belongs to the S-100 family.</text>
</comment>
<keyword evidence="4 5" id="KW-0106">Calcium</keyword>
<keyword evidence="2 5" id="KW-0479">Metal-binding</keyword>
<feature type="domain" description="EF-hand" evidence="6">
    <location>
        <begin position="50"/>
        <end position="85"/>
    </location>
</feature>
<accession>A0A3Q3S7E8</accession>
<evidence type="ECO:0000256" key="5">
    <source>
        <dbReference type="RuleBase" id="RU361184"/>
    </source>
</evidence>
<dbReference type="Gene3D" id="1.10.238.10">
    <property type="entry name" value="EF-hand"/>
    <property type="match status" value="1"/>
</dbReference>
<dbReference type="InParanoid" id="A0A3Q3S7E8"/>
<dbReference type="GO" id="GO:0005737">
    <property type="term" value="C:cytoplasm"/>
    <property type="evidence" value="ECO:0007669"/>
    <property type="project" value="TreeGrafter"/>
</dbReference>
<dbReference type="FunFam" id="1.10.238.10:FF:000044">
    <property type="entry name" value="Protein S100"/>
    <property type="match status" value="1"/>
</dbReference>
<dbReference type="FunCoup" id="A0A3Q3S7E8">
    <property type="interactions" value="218"/>
</dbReference>
<dbReference type="AlphaFoldDB" id="A0A3Q3S7E8"/>
<dbReference type="GO" id="GO:0048306">
    <property type="term" value="F:calcium-dependent protein binding"/>
    <property type="evidence" value="ECO:0007669"/>
    <property type="project" value="TreeGrafter"/>
</dbReference>
<dbReference type="InterPro" id="IPR001751">
    <property type="entry name" value="S100/CaBP7/8-like_CS"/>
</dbReference>
<dbReference type="Pfam" id="PF00036">
    <property type="entry name" value="EF-hand_1"/>
    <property type="match status" value="1"/>
</dbReference>
<dbReference type="Proteomes" id="UP000261640">
    <property type="component" value="Unplaced"/>
</dbReference>
<evidence type="ECO:0000256" key="1">
    <source>
        <dbReference type="ARBA" id="ARBA00007323"/>
    </source>
</evidence>
<evidence type="ECO:0000256" key="3">
    <source>
        <dbReference type="ARBA" id="ARBA00022737"/>
    </source>
</evidence>
<dbReference type="InterPro" id="IPR002048">
    <property type="entry name" value="EF_hand_dom"/>
</dbReference>
<evidence type="ECO:0000256" key="4">
    <source>
        <dbReference type="ARBA" id="ARBA00022837"/>
    </source>
</evidence>
<dbReference type="SUPFAM" id="SSF47473">
    <property type="entry name" value="EF-hand"/>
    <property type="match status" value="1"/>
</dbReference>
<dbReference type="GeneTree" id="ENSGT00940000160475"/>
<reference evidence="7" key="1">
    <citation type="submission" date="2025-08" db="UniProtKB">
        <authorList>
            <consortium name="Ensembl"/>
        </authorList>
    </citation>
    <scope>IDENTIFICATION</scope>
</reference>
<evidence type="ECO:0000313" key="7">
    <source>
        <dbReference type="Ensembl" id="ENSMAMP00000018874.1"/>
    </source>
</evidence>
<keyword evidence="8" id="KW-1185">Reference proteome</keyword>
<dbReference type="PROSITE" id="PS00303">
    <property type="entry name" value="S100_CABP"/>
    <property type="match status" value="1"/>
</dbReference>
<evidence type="ECO:0000259" key="6">
    <source>
        <dbReference type="PROSITE" id="PS50222"/>
    </source>
</evidence>
<evidence type="ECO:0000313" key="8">
    <source>
        <dbReference type="Proteomes" id="UP000261640"/>
    </source>
</evidence>
<name>A0A3Q3S7E8_9TELE</name>
<dbReference type="GO" id="GO:0005509">
    <property type="term" value="F:calcium ion binding"/>
    <property type="evidence" value="ECO:0007669"/>
    <property type="project" value="InterPro"/>
</dbReference>
<dbReference type="Ensembl" id="ENSMAMT00000019368.2">
    <property type="protein sequence ID" value="ENSMAMP00000018874.1"/>
    <property type="gene ID" value="ENSMAMG00000012730.2"/>
</dbReference>